<dbReference type="Proteomes" id="UP000799302">
    <property type="component" value="Unassembled WGS sequence"/>
</dbReference>
<gene>
    <name evidence="2" type="ORF">BT63DRAFT_31242</name>
</gene>
<name>A0A6A6USC8_9PEZI</name>
<accession>A0A6A6USC8</accession>
<feature type="chain" id="PRO_5025401906" evidence="1">
    <location>
        <begin position="17"/>
        <end position="371"/>
    </location>
</feature>
<dbReference type="AlphaFoldDB" id="A0A6A6USC8"/>
<evidence type="ECO:0000313" key="3">
    <source>
        <dbReference type="Proteomes" id="UP000799302"/>
    </source>
</evidence>
<feature type="signal peptide" evidence="1">
    <location>
        <begin position="1"/>
        <end position="16"/>
    </location>
</feature>
<sequence>MKTVSILSLLPIVASAATLQSRQSGAVVAGIDKLEPRIRTGAQRTLTKFGPYTLRGSKGGAAGGHGEGHSMGGMGGDSTLAGQTYMLNIAKGFCNSAGPCTVLGGQVGVMFTDGVKADPAKGVYIHHVLTADLTKQTTKFISVCNNPTKPASSISSFGVGTGFVGTGEDSGDGPYMYTSMNGTSNNGYHIEKGDKFLANVQLVNYNKEDKQVYITYDLEYMPGKVGGDTKGILISATQCGTQIKMSQTGPATTTSGKFTFLEDGSIMTARGHLHDGGVAVDVAINGKPVCTSKAGYGGAGSETEVNGKKYLAISSMSVCGGPIPVKKGDALTMNILYDLVQHPLRESAGGHAATGVMGMVAMTFTKANQAM</sequence>
<reference evidence="2" key="1">
    <citation type="journal article" date="2020" name="Stud. Mycol.">
        <title>101 Dothideomycetes genomes: a test case for predicting lifestyles and emergence of pathogens.</title>
        <authorList>
            <person name="Haridas S."/>
            <person name="Albert R."/>
            <person name="Binder M."/>
            <person name="Bloem J."/>
            <person name="Labutti K."/>
            <person name="Salamov A."/>
            <person name="Andreopoulos B."/>
            <person name="Baker S."/>
            <person name="Barry K."/>
            <person name="Bills G."/>
            <person name="Bluhm B."/>
            <person name="Cannon C."/>
            <person name="Castanera R."/>
            <person name="Culley D."/>
            <person name="Daum C."/>
            <person name="Ezra D."/>
            <person name="Gonzalez J."/>
            <person name="Henrissat B."/>
            <person name="Kuo A."/>
            <person name="Liang C."/>
            <person name="Lipzen A."/>
            <person name="Lutzoni F."/>
            <person name="Magnuson J."/>
            <person name="Mondo S."/>
            <person name="Nolan M."/>
            <person name="Ohm R."/>
            <person name="Pangilinan J."/>
            <person name="Park H.-J."/>
            <person name="Ramirez L."/>
            <person name="Alfaro M."/>
            <person name="Sun H."/>
            <person name="Tritt A."/>
            <person name="Yoshinaga Y."/>
            <person name="Zwiers L.-H."/>
            <person name="Turgeon B."/>
            <person name="Goodwin S."/>
            <person name="Spatafora J."/>
            <person name="Crous P."/>
            <person name="Grigoriev I."/>
        </authorList>
    </citation>
    <scope>NUCLEOTIDE SEQUENCE</scope>
    <source>
        <strain evidence="2">CBS 115976</strain>
    </source>
</reference>
<dbReference type="OrthoDB" id="3882295at2759"/>
<evidence type="ECO:0000313" key="2">
    <source>
        <dbReference type="EMBL" id="KAF2675195.1"/>
    </source>
</evidence>
<dbReference type="EMBL" id="MU004230">
    <property type="protein sequence ID" value="KAF2675195.1"/>
    <property type="molecule type" value="Genomic_DNA"/>
</dbReference>
<organism evidence="2 3">
    <name type="scientific">Microthyrium microscopicum</name>
    <dbReference type="NCBI Taxonomy" id="703497"/>
    <lineage>
        <taxon>Eukaryota</taxon>
        <taxon>Fungi</taxon>
        <taxon>Dikarya</taxon>
        <taxon>Ascomycota</taxon>
        <taxon>Pezizomycotina</taxon>
        <taxon>Dothideomycetes</taxon>
        <taxon>Dothideomycetes incertae sedis</taxon>
        <taxon>Microthyriales</taxon>
        <taxon>Microthyriaceae</taxon>
        <taxon>Microthyrium</taxon>
    </lineage>
</organism>
<keyword evidence="1" id="KW-0732">Signal</keyword>
<protein>
    <submittedName>
        <fullName evidence="2">Uncharacterized protein</fullName>
    </submittedName>
</protein>
<evidence type="ECO:0000256" key="1">
    <source>
        <dbReference type="SAM" id="SignalP"/>
    </source>
</evidence>
<proteinExistence type="predicted"/>
<keyword evidence="3" id="KW-1185">Reference proteome</keyword>